<accession>A0A448I5W1</accession>
<proteinExistence type="predicted"/>
<name>A0A448I5W1_MYCCI</name>
<evidence type="ECO:0000256" key="1">
    <source>
        <dbReference type="SAM" id="SignalP"/>
    </source>
</evidence>
<sequence length="78" mass="8025">MRKAIHEIPIVAAAALVTAFAAVPVAGASPVSVAPIPVEFPYCDLGIDTCGDDDLQLIHDDPNETEDMQFGGGAAFGN</sequence>
<evidence type="ECO:0000313" key="3">
    <source>
        <dbReference type="Proteomes" id="UP000282551"/>
    </source>
</evidence>
<gene>
    <name evidence="2" type="ORF">NCTC10485_02200</name>
</gene>
<feature type="chain" id="PRO_5039454477" evidence="1">
    <location>
        <begin position="22"/>
        <end position="78"/>
    </location>
</feature>
<protein>
    <submittedName>
        <fullName evidence="2">Uncharacterized protein</fullName>
    </submittedName>
</protein>
<feature type="signal peptide" evidence="1">
    <location>
        <begin position="1"/>
        <end position="21"/>
    </location>
</feature>
<dbReference type="AlphaFoldDB" id="A0A448I5W1"/>
<evidence type="ECO:0000313" key="2">
    <source>
        <dbReference type="EMBL" id="VEG47908.1"/>
    </source>
</evidence>
<keyword evidence="1" id="KW-0732">Signal</keyword>
<organism evidence="2 3">
    <name type="scientific">Mycolicibacterium chitae</name>
    <name type="common">Mycobacterium chitae</name>
    <dbReference type="NCBI Taxonomy" id="1792"/>
    <lineage>
        <taxon>Bacteria</taxon>
        <taxon>Bacillati</taxon>
        <taxon>Actinomycetota</taxon>
        <taxon>Actinomycetes</taxon>
        <taxon>Mycobacteriales</taxon>
        <taxon>Mycobacteriaceae</taxon>
        <taxon>Mycolicibacterium</taxon>
    </lineage>
</organism>
<dbReference type="Proteomes" id="UP000282551">
    <property type="component" value="Chromosome"/>
</dbReference>
<keyword evidence="3" id="KW-1185">Reference proteome</keyword>
<reference evidence="2 3" key="1">
    <citation type="submission" date="2018-12" db="EMBL/GenBank/DDBJ databases">
        <authorList>
            <consortium name="Pathogen Informatics"/>
        </authorList>
    </citation>
    <scope>NUCLEOTIDE SEQUENCE [LARGE SCALE GENOMIC DNA]</scope>
    <source>
        <strain evidence="2 3">NCTC10485</strain>
    </source>
</reference>
<dbReference type="EMBL" id="LR134355">
    <property type="protein sequence ID" value="VEG47908.1"/>
    <property type="molecule type" value="Genomic_DNA"/>
</dbReference>
<dbReference type="RefSeq" id="WP_126333775.1">
    <property type="nucleotide sequence ID" value="NZ_AP022604.1"/>
</dbReference>